<proteinExistence type="predicted"/>
<protein>
    <submittedName>
        <fullName evidence="1">Uncharacterized protein</fullName>
    </submittedName>
</protein>
<evidence type="ECO:0000313" key="2">
    <source>
        <dbReference type="Proteomes" id="UP001600894"/>
    </source>
</evidence>
<sequence length="73" mass="8495">MANHSGNFYFNKITAKHISQVPFLLKFLEAKMSNTAKFNTAAKPIKRFQQNSYIFMDAKNGNDVLKYYKKKTI</sequence>
<reference evidence="1 2" key="1">
    <citation type="submission" date="2024-04" db="EMBL/GenBank/DDBJ databases">
        <title>Defined microbial consortia suppress multidrug-resistant proinflammatory Enterobacteriaceae via ecological control.</title>
        <authorList>
            <person name="Furuichi M."/>
            <person name="Kawaguchi T."/>
            <person name="Pust M."/>
            <person name="Yasuma K."/>
            <person name="Plichta D."/>
            <person name="Hasegawa N."/>
            <person name="Ohya T."/>
            <person name="Bhattarai S."/>
            <person name="Sasajima S."/>
            <person name="Aoto Y."/>
            <person name="Tuganbaev T."/>
            <person name="Yaginuma M."/>
            <person name="Ueda M."/>
            <person name="Okahashi N."/>
            <person name="Amafuji K."/>
            <person name="Kiridooshi Y."/>
            <person name="Sugita K."/>
            <person name="Strazar M."/>
            <person name="Skelly A."/>
            <person name="Suda W."/>
            <person name="Hattori M."/>
            <person name="Nakamoto N."/>
            <person name="Caballero S."/>
            <person name="Norman J."/>
            <person name="Olle B."/>
            <person name="Tanoue T."/>
            <person name="Arita M."/>
            <person name="Bucci V."/>
            <person name="Atarashi K."/>
            <person name="Xavier R."/>
            <person name="Honda K."/>
        </authorList>
    </citation>
    <scope>NUCLEOTIDE SEQUENCE [LARGE SCALE GENOMIC DNA]</scope>
    <source>
        <strain evidence="2">f13</strain>
    </source>
</reference>
<dbReference type="Proteomes" id="UP001600894">
    <property type="component" value="Unassembled WGS sequence"/>
</dbReference>
<gene>
    <name evidence="1" type="ORF">F130042H8_01070</name>
</gene>
<dbReference type="EMBL" id="BAABXL010000001">
    <property type="protein sequence ID" value="GAA6267047.1"/>
    <property type="molecule type" value="Genomic_DNA"/>
</dbReference>
<comment type="caution">
    <text evidence="1">The sequence shown here is derived from an EMBL/GenBank/DDBJ whole genome shotgun (WGS) entry which is preliminary data.</text>
</comment>
<name>A0ABQ0ASP9_9FIRM</name>
<keyword evidence="2" id="KW-1185">Reference proteome</keyword>
<organism evidence="1 2">
    <name type="scientific">Enterocloster alcoholdehydrogenati</name>
    <dbReference type="NCBI Taxonomy" id="2547410"/>
    <lineage>
        <taxon>Bacteria</taxon>
        <taxon>Bacillati</taxon>
        <taxon>Bacillota</taxon>
        <taxon>Clostridia</taxon>
        <taxon>Lachnospirales</taxon>
        <taxon>Lachnospiraceae</taxon>
        <taxon>Enterocloster</taxon>
    </lineage>
</organism>
<evidence type="ECO:0000313" key="1">
    <source>
        <dbReference type="EMBL" id="GAA6267047.1"/>
    </source>
</evidence>
<accession>A0ABQ0ASP9</accession>